<feature type="domain" description="Bacterial type II secretion system protein E" evidence="4">
    <location>
        <begin position="252"/>
        <end position="266"/>
    </location>
</feature>
<dbReference type="PANTHER" id="PTHR30258">
    <property type="entry name" value="TYPE II SECRETION SYSTEM PROTEIN GSPE-RELATED"/>
    <property type="match status" value="1"/>
</dbReference>
<proteinExistence type="inferred from homology"/>
<dbReference type="GO" id="GO:0016887">
    <property type="term" value="F:ATP hydrolysis activity"/>
    <property type="evidence" value="ECO:0007669"/>
    <property type="project" value="TreeGrafter"/>
</dbReference>
<name>G4Q6J5_ACIIR</name>
<evidence type="ECO:0000313" key="5">
    <source>
        <dbReference type="EMBL" id="AEQ21343.1"/>
    </source>
</evidence>
<dbReference type="SUPFAM" id="SSF52540">
    <property type="entry name" value="P-loop containing nucleoside triphosphate hydrolases"/>
    <property type="match status" value="1"/>
</dbReference>
<dbReference type="InParanoid" id="G4Q6J5"/>
<evidence type="ECO:0000313" key="6">
    <source>
        <dbReference type="Proteomes" id="UP000007093"/>
    </source>
</evidence>
<organism evidence="5 6">
    <name type="scientific">Acidaminococcus intestini (strain RyC-MR95)</name>
    <dbReference type="NCBI Taxonomy" id="568816"/>
    <lineage>
        <taxon>Bacteria</taxon>
        <taxon>Bacillati</taxon>
        <taxon>Bacillota</taxon>
        <taxon>Negativicutes</taxon>
        <taxon>Acidaminococcales</taxon>
        <taxon>Acidaminococcaceae</taxon>
        <taxon>Acidaminococcus</taxon>
    </lineage>
</organism>
<protein>
    <submittedName>
        <fullName evidence="5">General secretory pathway protein E</fullName>
    </submittedName>
</protein>
<dbReference type="AlphaFoldDB" id="G4Q6J5"/>
<dbReference type="Proteomes" id="UP000007093">
    <property type="component" value="Chromosome"/>
</dbReference>
<evidence type="ECO:0000256" key="3">
    <source>
        <dbReference type="ARBA" id="ARBA00022840"/>
    </source>
</evidence>
<dbReference type="EMBL" id="CP003058">
    <property type="protein sequence ID" value="AEQ21343.1"/>
    <property type="molecule type" value="Genomic_DNA"/>
</dbReference>
<dbReference type="Gene3D" id="3.40.50.300">
    <property type="entry name" value="P-loop containing nucleotide triphosphate hydrolases"/>
    <property type="match status" value="1"/>
</dbReference>
<evidence type="ECO:0000256" key="2">
    <source>
        <dbReference type="ARBA" id="ARBA00022741"/>
    </source>
</evidence>
<reference evidence="5 6" key="1">
    <citation type="journal article" date="2011" name="J. Bacteriol.">
        <title>Complete genome sequence of Acidaminococcus intestini RYC-MR95, a Gram-negative bacterium from the phylum Firmicutes.</title>
        <authorList>
            <person name="D'Auria G."/>
            <person name="Galan J.C."/>
            <person name="Rodriguez-Alcayna M."/>
            <person name="Moya A."/>
            <person name="Baquero F."/>
            <person name="Latorre A."/>
        </authorList>
    </citation>
    <scope>NUCLEOTIDE SEQUENCE [LARGE SCALE GENOMIC DNA]</scope>
    <source>
        <strain evidence="5 6">RyC-MR95</strain>
    </source>
</reference>
<dbReference type="Pfam" id="PF00437">
    <property type="entry name" value="T2SSE"/>
    <property type="match status" value="1"/>
</dbReference>
<keyword evidence="6" id="KW-1185">Reference proteome</keyword>
<keyword evidence="2" id="KW-0547">Nucleotide-binding</keyword>
<dbReference type="PROSITE" id="PS00662">
    <property type="entry name" value="T2SP_E"/>
    <property type="match status" value="1"/>
</dbReference>
<evidence type="ECO:0000256" key="1">
    <source>
        <dbReference type="ARBA" id="ARBA00006611"/>
    </source>
</evidence>
<dbReference type="CDD" id="cd01129">
    <property type="entry name" value="PulE-GspE-like"/>
    <property type="match status" value="1"/>
</dbReference>
<accession>G4Q6J5</accession>
<gene>
    <name evidence="5" type="primary">gspE</name>
    <name evidence="5" type="ordered locus">Acin_0090</name>
</gene>
<dbReference type="GO" id="GO:0005524">
    <property type="term" value="F:ATP binding"/>
    <property type="evidence" value="ECO:0007669"/>
    <property type="project" value="UniProtKB-KW"/>
</dbReference>
<dbReference type="PATRIC" id="fig|568816.4.peg.85"/>
<dbReference type="FunCoup" id="G4Q6J5">
    <property type="interactions" value="148"/>
</dbReference>
<dbReference type="InterPro" id="IPR001482">
    <property type="entry name" value="T2SS/T4SS_dom"/>
</dbReference>
<dbReference type="KEGG" id="ain:Acin_0090"/>
<dbReference type="eggNOG" id="COG2804">
    <property type="taxonomic scope" value="Bacteria"/>
</dbReference>
<dbReference type="InterPro" id="IPR003593">
    <property type="entry name" value="AAA+_ATPase"/>
</dbReference>
<comment type="similarity">
    <text evidence="1">Belongs to the GSP E family.</text>
</comment>
<dbReference type="PANTHER" id="PTHR30258:SF2">
    <property type="entry name" value="COMG OPERON PROTEIN 1"/>
    <property type="match status" value="1"/>
</dbReference>
<dbReference type="GO" id="GO:0005886">
    <property type="term" value="C:plasma membrane"/>
    <property type="evidence" value="ECO:0007669"/>
    <property type="project" value="TreeGrafter"/>
</dbReference>
<dbReference type="SMART" id="SM00382">
    <property type="entry name" value="AAA"/>
    <property type="match status" value="1"/>
</dbReference>
<dbReference type="Gene3D" id="3.30.450.90">
    <property type="match status" value="1"/>
</dbReference>
<keyword evidence="3" id="KW-0067">ATP-binding</keyword>
<evidence type="ECO:0000259" key="4">
    <source>
        <dbReference type="PROSITE" id="PS00662"/>
    </source>
</evidence>
<dbReference type="STRING" id="568816.Acin_0090"/>
<dbReference type="HOGENOM" id="CLU_013446_2_2_9"/>
<dbReference type="InterPro" id="IPR027417">
    <property type="entry name" value="P-loop_NTPase"/>
</dbReference>
<sequence length="436" mass="48086">MVKGCFLVTNVPFFALSALLYGGMMMSQSQTQQAPFFQEALFSNAGRDDGNIIAASKKILEVCLDLSVSDVHLEPQKNGLRIRGRMDGVLQDLMRIPPVMQDALISRYKIMARMDIGEKRLPQDGRIQMTYQDRSIDIRVSSLPTLYGETLVMRLLDSGKGLYSLDHLGFSKENLERLYQLLHEPYGLILVTGPTGSGKSSTLYAILQALNESGRSLVTVEDPIEYQIDGISQVAVHPKIGLTFARCLRSILRQDPDLIVVGEIRDRETAEMSVHAALTGHLVFSTLHTNTAVGAVSRLLDLGVDSYLVASALKGIVAQRLLRRLCLQCRTAYAVGENSWERTYFSLKGPLHLFHASSCAHCRGTGYSGRLAVQEVFPFDEACRQAAARGLGEKALLELGRQQQVASLFEDGRAKVLAGETSPEEMLRVLGPLEKK</sequence>